<keyword evidence="1" id="KW-0812">Transmembrane</keyword>
<sequence length="235" mass="25702">MQWLEAFWTKEGKGIPKDAPKRTGLPLFAEIIAREWWELVKLNLLFLLFSLPLVTAPAATFATATICRMMVEDRPVYLLRDFLEALRAHAMRATVWALVAGTAVIIGVGAISAYAAAARTSLFYAAPLALSLVVTLFVTLWAACFVMVSVTEARPFWESLKLSALAALLRPLPLLAALAFVAALWIAHILFYPVSVFMPAVMNFSLGMFAVAFGAQGVVAQVLARSEEENTIQEP</sequence>
<proteinExistence type="predicted"/>
<feature type="transmembrane region" description="Helical" evidence="1">
    <location>
        <begin position="172"/>
        <end position="192"/>
    </location>
</feature>
<dbReference type="Pfam" id="PF04854">
    <property type="entry name" value="DUF624"/>
    <property type="match status" value="1"/>
</dbReference>
<keyword evidence="1" id="KW-0472">Membrane</keyword>
<dbReference type="EMBL" id="JAUKWQ010000003">
    <property type="protein sequence ID" value="MDO1582868.1"/>
    <property type="molecule type" value="Genomic_DNA"/>
</dbReference>
<accession>A0ABT8SWQ4</accession>
<keyword evidence="1" id="KW-1133">Transmembrane helix</keyword>
<reference evidence="2" key="1">
    <citation type="journal article" date="2015" name="Int. J. Syst. Evol. Microbiol.">
        <title>Rhizobium oryzicola sp. nov., potential plant-growth-promoting endophytic bacteria isolated from rice roots.</title>
        <authorList>
            <person name="Zhang X.X."/>
            <person name="Gao J.S."/>
            <person name="Cao Y.H."/>
            <person name="Sheirdil R.A."/>
            <person name="Wang X.C."/>
            <person name="Zhang L."/>
        </authorList>
    </citation>
    <scope>NUCLEOTIDE SEQUENCE</scope>
    <source>
        <strain evidence="2">05753</strain>
    </source>
</reference>
<dbReference type="RefSeq" id="WP_302077034.1">
    <property type="nucleotide sequence ID" value="NZ_JAUKWQ010000003.1"/>
</dbReference>
<dbReference type="Proteomes" id="UP001169006">
    <property type="component" value="Unassembled WGS sequence"/>
</dbReference>
<feature type="transmembrane region" description="Helical" evidence="1">
    <location>
        <begin position="95"/>
        <end position="117"/>
    </location>
</feature>
<evidence type="ECO:0000313" key="3">
    <source>
        <dbReference type="Proteomes" id="UP001169006"/>
    </source>
</evidence>
<keyword evidence="3" id="KW-1185">Reference proteome</keyword>
<protein>
    <submittedName>
        <fullName evidence="2">DUF624 domain-containing protein</fullName>
    </submittedName>
</protein>
<name>A0ABT8SWQ4_9HYPH</name>
<organism evidence="2 3">
    <name type="scientific">Rhizobium oryzicola</name>
    <dbReference type="NCBI Taxonomy" id="1232668"/>
    <lineage>
        <taxon>Bacteria</taxon>
        <taxon>Pseudomonadati</taxon>
        <taxon>Pseudomonadota</taxon>
        <taxon>Alphaproteobacteria</taxon>
        <taxon>Hyphomicrobiales</taxon>
        <taxon>Rhizobiaceae</taxon>
        <taxon>Rhizobium/Agrobacterium group</taxon>
        <taxon>Rhizobium</taxon>
    </lineage>
</organism>
<feature type="transmembrane region" description="Helical" evidence="1">
    <location>
        <begin position="44"/>
        <end position="67"/>
    </location>
</feature>
<feature type="transmembrane region" description="Helical" evidence="1">
    <location>
        <begin position="204"/>
        <end position="224"/>
    </location>
</feature>
<evidence type="ECO:0000256" key="1">
    <source>
        <dbReference type="SAM" id="Phobius"/>
    </source>
</evidence>
<feature type="transmembrane region" description="Helical" evidence="1">
    <location>
        <begin position="123"/>
        <end position="151"/>
    </location>
</feature>
<gene>
    <name evidence="2" type="ORF">Q2T52_12320</name>
</gene>
<reference evidence="2" key="2">
    <citation type="submission" date="2023-07" db="EMBL/GenBank/DDBJ databases">
        <authorList>
            <person name="Sun H."/>
        </authorList>
    </citation>
    <scope>NUCLEOTIDE SEQUENCE</scope>
    <source>
        <strain evidence="2">05753</strain>
    </source>
</reference>
<evidence type="ECO:0000313" key="2">
    <source>
        <dbReference type="EMBL" id="MDO1582868.1"/>
    </source>
</evidence>
<dbReference type="InterPro" id="IPR006938">
    <property type="entry name" value="DUF624"/>
</dbReference>
<comment type="caution">
    <text evidence="2">The sequence shown here is derived from an EMBL/GenBank/DDBJ whole genome shotgun (WGS) entry which is preliminary data.</text>
</comment>